<keyword evidence="1" id="KW-0812">Transmembrane</keyword>
<reference evidence="2 3" key="2">
    <citation type="submission" date="2018-06" db="EMBL/GenBank/DDBJ databases">
        <title>Metagenomic assembly of (sub)arctic Cyanobacteria and their associated microbiome from non-axenic cultures.</title>
        <authorList>
            <person name="Baurain D."/>
        </authorList>
    </citation>
    <scope>NUCLEOTIDE SEQUENCE [LARGE SCALE GENOMIC DNA]</scope>
    <source>
        <strain evidence="2">ULC027bin1</strain>
    </source>
</reference>
<evidence type="ECO:0000313" key="3">
    <source>
        <dbReference type="Proteomes" id="UP000249794"/>
    </source>
</evidence>
<keyword evidence="1" id="KW-0472">Membrane</keyword>
<evidence type="ECO:0000256" key="1">
    <source>
        <dbReference type="SAM" id="Phobius"/>
    </source>
</evidence>
<evidence type="ECO:0000313" key="2">
    <source>
        <dbReference type="EMBL" id="PZO43946.1"/>
    </source>
</evidence>
<gene>
    <name evidence="2" type="ORF">DCF15_22340</name>
</gene>
<feature type="transmembrane region" description="Helical" evidence="1">
    <location>
        <begin position="526"/>
        <end position="551"/>
    </location>
</feature>
<dbReference type="EMBL" id="QBMP01000394">
    <property type="protein sequence ID" value="PZO43946.1"/>
    <property type="molecule type" value="Genomic_DNA"/>
</dbReference>
<keyword evidence="1" id="KW-1133">Transmembrane helix</keyword>
<protein>
    <submittedName>
        <fullName evidence="2">Uncharacterized protein</fullName>
    </submittedName>
</protein>
<dbReference type="AlphaFoldDB" id="A0A2W4WGI2"/>
<organism evidence="2 3">
    <name type="scientific">Phormidesmis priestleyi</name>
    <dbReference type="NCBI Taxonomy" id="268141"/>
    <lineage>
        <taxon>Bacteria</taxon>
        <taxon>Bacillati</taxon>
        <taxon>Cyanobacteriota</taxon>
        <taxon>Cyanophyceae</taxon>
        <taxon>Leptolyngbyales</taxon>
        <taxon>Leptolyngbyaceae</taxon>
        <taxon>Phormidesmis</taxon>
    </lineage>
</organism>
<accession>A0A2W4WGI2</accession>
<reference evidence="3" key="1">
    <citation type="submission" date="2018-04" db="EMBL/GenBank/DDBJ databases">
        <authorList>
            <person name="Cornet L."/>
        </authorList>
    </citation>
    <scope>NUCLEOTIDE SEQUENCE [LARGE SCALE GENOMIC DNA]</scope>
</reference>
<comment type="caution">
    <text evidence="2">The sequence shown here is derived from an EMBL/GenBank/DDBJ whole genome shotgun (WGS) entry which is preliminary data.</text>
</comment>
<proteinExistence type="predicted"/>
<name>A0A2W4WGI2_9CYAN</name>
<dbReference type="Proteomes" id="UP000249794">
    <property type="component" value="Unassembled WGS sequence"/>
</dbReference>
<sequence length="568" mass="62389">MVVHSVLLRGLQAPDIGLVGTEPTLLTRADQDPIAGVLADLIKPGLTALKQTLTQPSEALYQPVHRIFHLVLLEAVCDLFATGNSLETHAFQPKLDPLKIDSAGLVLRRYALNASDQTTSQLEGWRTLDNRLTHSNAKSQGWTQFSESFSLNLDPDPKKRDFQAREFTAAQPRLRTGALVLDRQLSVAQAAQSSYCEQVTPLFIAPPEVCQALNKTILYGLVPLTSQSLSEAENTDAAFDIDFVKSHLPSYLQATSTLGGISPVPDVGRTLTGQAAAQLRETNASLDGYLEMLRQVSEEFELGLLTPTDSIVCEIEEDFKRIYGDSKLNKTRPASIALCQSLDKIKLDYEGKQVSAGDRLKSAAKYLLNPESTRSVTMPTAWGEISDALGNEIAQKVKVILDQRLSITIPQFRRFDDLDRTYSLRAFIRVKSENNCLPYLHWSAPSQPFTIRPWYAASPVPPVQVALPDILGPNTLKTLKPNVAFNIPAGLFNAIDGMTLKDLLAGKKPSGSGPALNWICGFNIPIITICAFIVLNIFLQLLNFIFGWLPFIKVCIPIPTRQPAEGGN</sequence>